<dbReference type="EMBL" id="PEWD01000066">
    <property type="protein sequence ID" value="PIU68603.1"/>
    <property type="molecule type" value="Genomic_DNA"/>
</dbReference>
<evidence type="ECO:0000313" key="3">
    <source>
        <dbReference type="Proteomes" id="UP000229916"/>
    </source>
</evidence>
<evidence type="ECO:0000313" key="2">
    <source>
        <dbReference type="EMBL" id="PIU68603.1"/>
    </source>
</evidence>
<gene>
    <name evidence="2" type="ORF">COS81_03440</name>
</gene>
<feature type="region of interest" description="Disordered" evidence="1">
    <location>
        <begin position="20"/>
        <end position="43"/>
    </location>
</feature>
<organism evidence="2 3">
    <name type="scientific">candidate division WWE3 bacterium CG06_land_8_20_14_3_00_42_16</name>
    <dbReference type="NCBI Taxonomy" id="1975083"/>
    <lineage>
        <taxon>Bacteria</taxon>
        <taxon>Katanobacteria</taxon>
    </lineage>
</organism>
<feature type="compositionally biased region" description="Basic residues" evidence="1">
    <location>
        <begin position="27"/>
        <end position="36"/>
    </location>
</feature>
<dbReference type="Proteomes" id="UP000229916">
    <property type="component" value="Unassembled WGS sequence"/>
</dbReference>
<comment type="caution">
    <text evidence="2">The sequence shown here is derived from an EMBL/GenBank/DDBJ whole genome shotgun (WGS) entry which is preliminary data.</text>
</comment>
<protein>
    <submittedName>
        <fullName evidence="2">Uncharacterized protein</fullName>
    </submittedName>
</protein>
<reference evidence="3" key="1">
    <citation type="submission" date="2017-09" db="EMBL/GenBank/DDBJ databases">
        <title>Depth-based differentiation of microbial function through sediment-hosted aquifers and enrichment of novel symbionts in the deep terrestrial subsurface.</title>
        <authorList>
            <person name="Probst A.J."/>
            <person name="Ladd B."/>
            <person name="Jarett J.K."/>
            <person name="Geller-Mcgrath D.E."/>
            <person name="Sieber C.M.K."/>
            <person name="Emerson J.B."/>
            <person name="Anantharaman K."/>
            <person name="Thomas B.C."/>
            <person name="Malmstrom R."/>
            <person name="Stieglmeier M."/>
            <person name="Klingl A."/>
            <person name="Woyke T."/>
            <person name="Ryan C.M."/>
            <person name="Banfield J.F."/>
        </authorList>
    </citation>
    <scope>NUCLEOTIDE SEQUENCE [LARGE SCALE GENOMIC DNA]</scope>
</reference>
<accession>A0A2M7AMK0</accession>
<name>A0A2M7AMK0_UNCKA</name>
<proteinExistence type="predicted"/>
<evidence type="ECO:0000256" key="1">
    <source>
        <dbReference type="SAM" id="MobiDB-lite"/>
    </source>
</evidence>
<sequence>MVMWGNVKARRFKPKKPILTKGGGKLRVARKTKRPHPASSRIPPIRRAGQALKGEEILEGLGLLATGFILEL</sequence>
<dbReference type="AlphaFoldDB" id="A0A2M7AMK0"/>